<dbReference type="GO" id="GO:0006412">
    <property type="term" value="P:translation"/>
    <property type="evidence" value="ECO:0007669"/>
    <property type="project" value="UniProtKB-UniRule"/>
</dbReference>
<evidence type="ECO:0000313" key="8">
    <source>
        <dbReference type="EMBL" id="OGK28680.1"/>
    </source>
</evidence>
<dbReference type="EMBL" id="MFZS01000033">
    <property type="protein sequence ID" value="OGK28680.1"/>
    <property type="molecule type" value="Genomic_DNA"/>
</dbReference>
<dbReference type="HAMAP" id="MF_01341">
    <property type="entry name" value="Ribosomal_uL15"/>
    <property type="match status" value="1"/>
</dbReference>
<evidence type="ECO:0000256" key="3">
    <source>
        <dbReference type="ARBA" id="ARBA00023274"/>
    </source>
</evidence>
<evidence type="ECO:0000259" key="7">
    <source>
        <dbReference type="Pfam" id="PF00828"/>
    </source>
</evidence>
<comment type="function">
    <text evidence="4">Binds to the 23S rRNA.</text>
</comment>
<protein>
    <recommendedName>
        <fullName evidence="4">Large ribosomal subunit protein uL15</fullName>
    </recommendedName>
</protein>
<dbReference type="Proteomes" id="UP000177027">
    <property type="component" value="Unassembled WGS sequence"/>
</dbReference>
<dbReference type="Pfam" id="PF00828">
    <property type="entry name" value="Ribosomal_L27A"/>
    <property type="match status" value="1"/>
</dbReference>
<dbReference type="InterPro" id="IPR001196">
    <property type="entry name" value="Ribosomal_uL15_CS"/>
</dbReference>
<dbReference type="PANTHER" id="PTHR12934">
    <property type="entry name" value="50S RIBOSOMAL PROTEIN L15"/>
    <property type="match status" value="1"/>
</dbReference>
<dbReference type="PANTHER" id="PTHR12934:SF11">
    <property type="entry name" value="LARGE RIBOSOMAL SUBUNIT PROTEIN UL15M"/>
    <property type="match status" value="1"/>
</dbReference>
<dbReference type="InterPro" id="IPR005749">
    <property type="entry name" value="Ribosomal_uL15_bac-type"/>
</dbReference>
<dbReference type="InterPro" id="IPR021131">
    <property type="entry name" value="Ribosomal_uL15/eL18"/>
</dbReference>
<reference evidence="8 9" key="1">
    <citation type="journal article" date="2016" name="Nat. Commun.">
        <title>Thousands of microbial genomes shed light on interconnected biogeochemical processes in an aquifer system.</title>
        <authorList>
            <person name="Anantharaman K."/>
            <person name="Brown C.T."/>
            <person name="Hug L.A."/>
            <person name="Sharon I."/>
            <person name="Castelle C.J."/>
            <person name="Probst A.J."/>
            <person name="Thomas B.C."/>
            <person name="Singh A."/>
            <person name="Wilkins M.J."/>
            <person name="Karaoz U."/>
            <person name="Brodie E.L."/>
            <person name="Williams K.H."/>
            <person name="Hubbard S.S."/>
            <person name="Banfield J.F."/>
        </authorList>
    </citation>
    <scope>NUCLEOTIDE SEQUENCE [LARGE SCALE GENOMIC DNA]</scope>
</reference>
<sequence>MISLHSLVKIVQKGKKRKGSGLGSGKGAKSTRGTTRHQKARTKIPLSFEGGQNKLTKKFPLLRGKTRNRSYNIKPYIINIKDLSEFKKDSVVNLKSLVAHNIVDKKNIKNGVKILGGGSIDIALKIELPVSGSAKKKIVAAGGEIISS</sequence>
<evidence type="ECO:0000256" key="6">
    <source>
        <dbReference type="SAM" id="MobiDB-lite"/>
    </source>
</evidence>
<organism evidence="8 9">
    <name type="scientific">Candidatus Roizmanbacteria bacterium RIFCSPHIGHO2_02_FULL_40_9</name>
    <dbReference type="NCBI Taxonomy" id="1802042"/>
    <lineage>
        <taxon>Bacteria</taxon>
        <taxon>Candidatus Roizmaniibacteriota</taxon>
    </lineage>
</organism>
<evidence type="ECO:0000256" key="4">
    <source>
        <dbReference type="HAMAP-Rule" id="MF_01341"/>
    </source>
</evidence>
<evidence type="ECO:0000256" key="2">
    <source>
        <dbReference type="ARBA" id="ARBA00022980"/>
    </source>
</evidence>
<name>A0A1F7HBI6_9BACT</name>
<evidence type="ECO:0000256" key="5">
    <source>
        <dbReference type="RuleBase" id="RU003888"/>
    </source>
</evidence>
<comment type="similarity">
    <text evidence="1 4 5">Belongs to the universal ribosomal protein uL15 family.</text>
</comment>
<dbReference type="Gene3D" id="3.100.10.10">
    <property type="match status" value="1"/>
</dbReference>
<accession>A0A1F7HBI6</accession>
<evidence type="ECO:0000313" key="9">
    <source>
        <dbReference type="Proteomes" id="UP000177027"/>
    </source>
</evidence>
<feature type="domain" description="Large ribosomal subunit protein uL15/eL18" evidence="7">
    <location>
        <begin position="78"/>
        <end position="145"/>
    </location>
</feature>
<dbReference type="PROSITE" id="PS00475">
    <property type="entry name" value="RIBOSOMAL_L15"/>
    <property type="match status" value="1"/>
</dbReference>
<dbReference type="GO" id="GO:0015934">
    <property type="term" value="C:large ribosomal subunit"/>
    <property type="evidence" value="ECO:0007669"/>
    <property type="project" value="InterPro"/>
</dbReference>
<dbReference type="InterPro" id="IPR036227">
    <property type="entry name" value="Ribosomal_uL15/eL18_sf"/>
</dbReference>
<keyword evidence="4" id="KW-0694">RNA-binding</keyword>
<dbReference type="GO" id="GO:0019843">
    <property type="term" value="F:rRNA binding"/>
    <property type="evidence" value="ECO:0007669"/>
    <property type="project" value="UniProtKB-UniRule"/>
</dbReference>
<evidence type="ECO:0000256" key="1">
    <source>
        <dbReference type="ARBA" id="ARBA00007320"/>
    </source>
</evidence>
<comment type="caution">
    <text evidence="8">The sequence shown here is derived from an EMBL/GenBank/DDBJ whole genome shotgun (WGS) entry which is preliminary data.</text>
</comment>
<comment type="subunit">
    <text evidence="4">Part of the 50S ribosomal subunit.</text>
</comment>
<dbReference type="AlphaFoldDB" id="A0A1F7HBI6"/>
<keyword evidence="4" id="KW-0699">rRNA-binding</keyword>
<dbReference type="InterPro" id="IPR030878">
    <property type="entry name" value="Ribosomal_uL15"/>
</dbReference>
<feature type="region of interest" description="Disordered" evidence="6">
    <location>
        <begin position="12"/>
        <end position="41"/>
    </location>
</feature>
<dbReference type="GO" id="GO:0003735">
    <property type="term" value="F:structural constituent of ribosome"/>
    <property type="evidence" value="ECO:0007669"/>
    <property type="project" value="InterPro"/>
</dbReference>
<gene>
    <name evidence="4" type="primary">rplO</name>
    <name evidence="8" type="ORF">A3D06_01695</name>
</gene>
<keyword evidence="2 4" id="KW-0689">Ribosomal protein</keyword>
<dbReference type="SUPFAM" id="SSF52080">
    <property type="entry name" value="Ribosomal proteins L15p and L18e"/>
    <property type="match status" value="1"/>
</dbReference>
<proteinExistence type="inferred from homology"/>
<keyword evidence="3 4" id="KW-0687">Ribonucleoprotein</keyword>